<evidence type="ECO:0000256" key="2">
    <source>
        <dbReference type="ARBA" id="ARBA00022840"/>
    </source>
</evidence>
<evidence type="ECO:0000313" key="6">
    <source>
        <dbReference type="EMBL" id="KAF1842013.1"/>
    </source>
</evidence>
<keyword evidence="6" id="KW-0808">Transferase</keyword>
<feature type="compositionally biased region" description="Basic and acidic residues" evidence="4">
    <location>
        <begin position="440"/>
        <end position="452"/>
    </location>
</feature>
<evidence type="ECO:0000259" key="5">
    <source>
        <dbReference type="PROSITE" id="PS50011"/>
    </source>
</evidence>
<evidence type="ECO:0000256" key="3">
    <source>
        <dbReference type="PROSITE-ProRule" id="PRU10141"/>
    </source>
</evidence>
<reference evidence="6" key="1">
    <citation type="submission" date="2020-01" db="EMBL/GenBank/DDBJ databases">
        <authorList>
            <consortium name="DOE Joint Genome Institute"/>
            <person name="Haridas S."/>
            <person name="Albert R."/>
            <person name="Binder M."/>
            <person name="Bloem J."/>
            <person name="Labutti K."/>
            <person name="Salamov A."/>
            <person name="Andreopoulos B."/>
            <person name="Baker S.E."/>
            <person name="Barry K."/>
            <person name="Bills G."/>
            <person name="Bluhm B.H."/>
            <person name="Cannon C."/>
            <person name="Castanera R."/>
            <person name="Culley D.E."/>
            <person name="Daum C."/>
            <person name="Ezra D."/>
            <person name="Gonzalez J.B."/>
            <person name="Henrissat B."/>
            <person name="Kuo A."/>
            <person name="Liang C."/>
            <person name="Lipzen A."/>
            <person name="Lutzoni F."/>
            <person name="Magnuson J."/>
            <person name="Mondo S."/>
            <person name="Nolan M."/>
            <person name="Ohm R."/>
            <person name="Pangilinan J."/>
            <person name="Park H.-J."/>
            <person name="Ramirez L."/>
            <person name="Alfaro M."/>
            <person name="Sun H."/>
            <person name="Tritt A."/>
            <person name="Yoshinaga Y."/>
            <person name="Zwiers L.-H."/>
            <person name="Turgeon B.G."/>
            <person name="Goodwin S.B."/>
            <person name="Spatafora J.W."/>
            <person name="Crous P.W."/>
            <person name="Grigoriev I.V."/>
        </authorList>
    </citation>
    <scope>NUCLEOTIDE SEQUENCE</scope>
    <source>
        <strain evidence="6">CBS 394.84</strain>
    </source>
</reference>
<protein>
    <submittedName>
        <fullName evidence="6">Kinase-like protein</fullName>
    </submittedName>
</protein>
<dbReference type="RefSeq" id="XP_040784576.1">
    <property type="nucleotide sequence ID" value="XM_040938050.1"/>
</dbReference>
<dbReference type="GO" id="GO:0005524">
    <property type="term" value="F:ATP binding"/>
    <property type="evidence" value="ECO:0007669"/>
    <property type="project" value="UniProtKB-UniRule"/>
</dbReference>
<dbReference type="GO" id="GO:0005737">
    <property type="term" value="C:cytoplasm"/>
    <property type="evidence" value="ECO:0007669"/>
    <property type="project" value="TreeGrafter"/>
</dbReference>
<keyword evidence="2 3" id="KW-0067">ATP-binding</keyword>
<dbReference type="PROSITE" id="PS00108">
    <property type="entry name" value="PROTEIN_KINASE_ST"/>
    <property type="match status" value="1"/>
</dbReference>
<dbReference type="InterPro" id="IPR011009">
    <property type="entry name" value="Kinase-like_dom_sf"/>
</dbReference>
<evidence type="ECO:0000256" key="4">
    <source>
        <dbReference type="SAM" id="MobiDB-lite"/>
    </source>
</evidence>
<dbReference type="Proteomes" id="UP000800039">
    <property type="component" value="Unassembled WGS sequence"/>
</dbReference>
<dbReference type="PANTHER" id="PTHR44167:SF25">
    <property type="entry name" value="PROTEIN KINASE DOMAIN CONTAINING PROTEIN"/>
    <property type="match status" value="1"/>
</dbReference>
<keyword evidence="7" id="KW-1185">Reference proteome</keyword>
<sequence>MSGLEFQDRTNGRPVVNHEEIRISQPLHIKAGDHLELDYLPGQGSGIVPYQHVKMLGHGGSASVEEVRDSNTGLVYARKIIRNVYTRNLDKAKQQLLNEVQIMQRLASHHHIIRVHATYIMKRELAIILEPAADGGDLASFLQDYRDSGYSLSSDEWGEPLEQNRILRKAYGCLTSGLAFMHRQTIRHKDIKPQNILIHQEKFIYTDFGLSYDYGDIGQSTTTGFPQGLTKRYCAPEVADWGSRNSKSDIFSLGCVLIEINAALEPEYGNDRLLDGNFHETLRARSEEDLFTYEWGWDVRLDMIRSMVQIDPIRRPSAMRALELLFVDGHERDDNFCVQCIEAQQSIGSLRSSDSDEKYTLAPGMVVANAEACETQSKDLGGVAVKDTDETIDELPDYEAHRRRRRAERAQARQRRLATLEKTNDVTPREQSDQPTESSGEIRKQQGAERPRAKQFGDMAVELAADTTSEEESGTVVENIDYNRRRRRAERAQAKQNRLGGNRVEFS</sequence>
<organism evidence="6 7">
    <name type="scientific">Cucurbitaria berberidis CBS 394.84</name>
    <dbReference type="NCBI Taxonomy" id="1168544"/>
    <lineage>
        <taxon>Eukaryota</taxon>
        <taxon>Fungi</taxon>
        <taxon>Dikarya</taxon>
        <taxon>Ascomycota</taxon>
        <taxon>Pezizomycotina</taxon>
        <taxon>Dothideomycetes</taxon>
        <taxon>Pleosporomycetidae</taxon>
        <taxon>Pleosporales</taxon>
        <taxon>Pleosporineae</taxon>
        <taxon>Cucurbitariaceae</taxon>
        <taxon>Cucurbitaria</taxon>
    </lineage>
</organism>
<dbReference type="GO" id="GO:0044773">
    <property type="term" value="P:mitotic DNA damage checkpoint signaling"/>
    <property type="evidence" value="ECO:0007669"/>
    <property type="project" value="TreeGrafter"/>
</dbReference>
<feature type="region of interest" description="Disordered" evidence="4">
    <location>
        <begin position="394"/>
        <end position="507"/>
    </location>
</feature>
<dbReference type="SMART" id="SM00220">
    <property type="entry name" value="S_TKc"/>
    <property type="match status" value="1"/>
</dbReference>
<name>A0A9P4GA63_9PLEO</name>
<feature type="domain" description="Protein kinase" evidence="5">
    <location>
        <begin position="50"/>
        <end position="327"/>
    </location>
</feature>
<dbReference type="Gene3D" id="3.30.200.20">
    <property type="entry name" value="Phosphorylase Kinase, domain 1"/>
    <property type="match status" value="1"/>
</dbReference>
<dbReference type="AlphaFoldDB" id="A0A9P4GA63"/>
<feature type="binding site" evidence="3">
    <location>
        <position position="79"/>
    </location>
    <ligand>
        <name>ATP</name>
        <dbReference type="ChEBI" id="CHEBI:30616"/>
    </ligand>
</feature>
<feature type="compositionally biased region" description="Basic residues" evidence="4">
    <location>
        <begin position="401"/>
        <end position="416"/>
    </location>
</feature>
<gene>
    <name evidence="6" type="ORF">K460DRAFT_419984</name>
</gene>
<proteinExistence type="predicted"/>
<dbReference type="InterPro" id="IPR008271">
    <property type="entry name" value="Ser/Thr_kinase_AS"/>
</dbReference>
<dbReference type="SUPFAM" id="SSF56112">
    <property type="entry name" value="Protein kinase-like (PK-like)"/>
    <property type="match status" value="1"/>
</dbReference>
<keyword evidence="1 3" id="KW-0547">Nucleotide-binding</keyword>
<evidence type="ECO:0000313" key="7">
    <source>
        <dbReference type="Proteomes" id="UP000800039"/>
    </source>
</evidence>
<accession>A0A9P4GA63</accession>
<dbReference type="CDD" id="cd00180">
    <property type="entry name" value="PKc"/>
    <property type="match status" value="1"/>
</dbReference>
<dbReference type="GO" id="GO:0005634">
    <property type="term" value="C:nucleus"/>
    <property type="evidence" value="ECO:0007669"/>
    <property type="project" value="TreeGrafter"/>
</dbReference>
<comment type="caution">
    <text evidence="6">The sequence shown here is derived from an EMBL/GenBank/DDBJ whole genome shotgun (WGS) entry which is preliminary data.</text>
</comment>
<dbReference type="PROSITE" id="PS50011">
    <property type="entry name" value="PROTEIN_KINASE_DOM"/>
    <property type="match status" value="1"/>
</dbReference>
<dbReference type="EMBL" id="ML976618">
    <property type="protein sequence ID" value="KAF1842013.1"/>
    <property type="molecule type" value="Genomic_DNA"/>
</dbReference>
<dbReference type="InterPro" id="IPR000719">
    <property type="entry name" value="Prot_kinase_dom"/>
</dbReference>
<dbReference type="PROSITE" id="PS00107">
    <property type="entry name" value="PROTEIN_KINASE_ATP"/>
    <property type="match status" value="1"/>
</dbReference>
<dbReference type="GO" id="GO:0004674">
    <property type="term" value="F:protein serine/threonine kinase activity"/>
    <property type="evidence" value="ECO:0007669"/>
    <property type="project" value="TreeGrafter"/>
</dbReference>
<dbReference type="Gene3D" id="1.10.510.10">
    <property type="entry name" value="Transferase(Phosphotransferase) domain 1"/>
    <property type="match status" value="1"/>
</dbReference>
<keyword evidence="6" id="KW-0418">Kinase</keyword>
<feature type="compositionally biased region" description="Basic and acidic residues" evidence="4">
    <location>
        <begin position="418"/>
        <end position="432"/>
    </location>
</feature>
<dbReference type="PANTHER" id="PTHR44167">
    <property type="entry name" value="OVARIAN-SPECIFIC SERINE/THREONINE-PROTEIN KINASE LOK-RELATED"/>
    <property type="match status" value="1"/>
</dbReference>
<evidence type="ECO:0000256" key="1">
    <source>
        <dbReference type="ARBA" id="ARBA00022741"/>
    </source>
</evidence>
<dbReference type="OrthoDB" id="4062651at2759"/>
<dbReference type="InterPro" id="IPR017441">
    <property type="entry name" value="Protein_kinase_ATP_BS"/>
</dbReference>
<dbReference type="GeneID" id="63855300"/>
<dbReference type="Pfam" id="PF00069">
    <property type="entry name" value="Pkinase"/>
    <property type="match status" value="1"/>
</dbReference>